<organism evidence="3 12">
    <name type="scientific">Bacteroides fragilis</name>
    <dbReference type="NCBI Taxonomy" id="817"/>
    <lineage>
        <taxon>Bacteria</taxon>
        <taxon>Pseudomonadati</taxon>
        <taxon>Bacteroidota</taxon>
        <taxon>Bacteroidia</taxon>
        <taxon>Bacteroidales</taxon>
        <taxon>Bacteroidaceae</taxon>
        <taxon>Bacteroides</taxon>
    </lineage>
</organism>
<reference evidence="5 8" key="2">
    <citation type="submission" date="2019-07" db="EMBL/GenBank/DDBJ databases">
        <title>Genome sequencing of Bacteroides fragilis.</title>
        <authorList>
            <person name="Galasyn E.V."/>
            <person name="Ruoff K.L."/>
            <person name="Price C.E."/>
            <person name="Valls R.A."/>
            <person name="O'Toole G.A."/>
        </authorList>
    </citation>
    <scope>NUCLEOTIDE SEQUENCE [LARGE SCALE GENOMIC DNA]</scope>
    <source>
        <strain evidence="5 8">AD135F_1B</strain>
    </source>
</reference>
<dbReference type="EMBL" id="VOHT01000001">
    <property type="protein sequence ID" value="TWV52185.1"/>
    <property type="molecule type" value="Genomic_DNA"/>
</dbReference>
<protein>
    <submittedName>
        <fullName evidence="3">Uncharacterized protein</fullName>
    </submittedName>
</protein>
<gene>
    <name evidence="4" type="ORF">F2Z25_19300</name>
    <name evidence="3" type="ORF">F2Z29_03130</name>
    <name evidence="2" type="ORF">F2Z89_11440</name>
    <name evidence="1" type="ORF">F3B44_12210</name>
    <name evidence="6" type="ORF">FSA03_00870</name>
    <name evidence="5" type="ORF">FSA06_00870</name>
    <name evidence="7" type="ORF">FSA08_03740</name>
</gene>
<dbReference type="HOGENOM" id="CLU_3040405_0_0_10"/>
<evidence type="ECO:0000313" key="4">
    <source>
        <dbReference type="EMBL" id="KAA5205369.1"/>
    </source>
</evidence>
<evidence type="ECO:0000313" key="7">
    <source>
        <dbReference type="EMBL" id="TWV78933.1"/>
    </source>
</evidence>
<evidence type="ECO:0000313" key="10">
    <source>
        <dbReference type="Proteomes" id="UP000319026"/>
    </source>
</evidence>
<dbReference type="Proteomes" id="UP000460666">
    <property type="component" value="Unassembled WGS sequence"/>
</dbReference>
<dbReference type="AlphaFoldDB" id="D1JKB9"/>
<dbReference type="Proteomes" id="UP000319026">
    <property type="component" value="Unassembled WGS sequence"/>
</dbReference>
<evidence type="ECO:0000313" key="11">
    <source>
        <dbReference type="Proteomes" id="UP000429838"/>
    </source>
</evidence>
<dbReference type="Proteomes" id="UP000436803">
    <property type="component" value="Unassembled WGS sequence"/>
</dbReference>
<accession>D1JKB9</accession>
<evidence type="ECO:0000313" key="13">
    <source>
        <dbReference type="Proteomes" id="UP000460666"/>
    </source>
</evidence>
<proteinExistence type="predicted"/>
<evidence type="ECO:0000313" key="14">
    <source>
        <dbReference type="Proteomes" id="UP000479773"/>
    </source>
</evidence>
<reference evidence="6 10" key="3">
    <citation type="submission" date="2019-07" db="EMBL/GenBank/DDBJ databases">
        <title>Genome Sequencing of Bacteroides fragilis.</title>
        <authorList>
            <person name="Pinto K.M."/>
            <person name="Ruoff K.L."/>
            <person name="Price C.E."/>
            <person name="Valls R.A."/>
            <person name="O'Toole G.A."/>
        </authorList>
    </citation>
    <scope>NUCLEOTIDE SEQUENCE [LARGE SCALE GENOMIC DNA]</scope>
    <source>
        <strain evidence="6 10">AD135F_3B</strain>
    </source>
</reference>
<name>D1JKB9_BACFG</name>
<comment type="caution">
    <text evidence="3">The sequence shown here is derived from an EMBL/GenBank/DDBJ whole genome shotgun (WGS) entry which is preliminary data.</text>
</comment>
<dbReference type="EMBL" id="VWCJ01000006">
    <property type="protein sequence ID" value="KAA4997621.1"/>
    <property type="molecule type" value="Genomic_DNA"/>
</dbReference>
<evidence type="ECO:0000313" key="12">
    <source>
        <dbReference type="Proteomes" id="UP000436803"/>
    </source>
</evidence>
<sequence>MPISLIENNLPRETSRQIGYCTSPKPVSLMWFKGRRKDFQIKTFRVGYSLIFSL</sequence>
<dbReference type="EMBL" id="VWAW01000002">
    <property type="protein sequence ID" value="KAA5177919.1"/>
    <property type="molecule type" value="Genomic_DNA"/>
</dbReference>
<evidence type="ECO:0000313" key="5">
    <source>
        <dbReference type="EMBL" id="TWV43812.1"/>
    </source>
</evidence>
<dbReference type="EMBL" id="VOHV01000001">
    <property type="protein sequence ID" value="TWV43812.1"/>
    <property type="molecule type" value="Genomic_DNA"/>
</dbReference>
<dbReference type="Proteomes" id="UP000318041">
    <property type="component" value="Unassembled WGS sequence"/>
</dbReference>
<reference evidence="7 9" key="4">
    <citation type="submission" date="2019-08" db="EMBL/GenBank/DDBJ databases">
        <title>Genome sequencing of Bacteroides fragilis Sample_iSURF_9.</title>
        <authorList>
            <person name="Chandler J.E."/>
            <person name="Ruoff K.L."/>
            <person name="Price C.E."/>
            <person name="Valls R.A."/>
            <person name="O'Toole G.A."/>
        </authorList>
    </citation>
    <scope>NUCLEOTIDE SEQUENCE [LARGE SCALE GENOMIC DNA]</scope>
    <source>
        <strain evidence="7 9">CFPLTA004_1B</strain>
    </source>
</reference>
<evidence type="ECO:0000313" key="9">
    <source>
        <dbReference type="Proteomes" id="UP000318041"/>
    </source>
</evidence>
<evidence type="ECO:0000313" key="3">
    <source>
        <dbReference type="EMBL" id="KAA5177919.1"/>
    </source>
</evidence>
<evidence type="ECO:0000313" key="8">
    <source>
        <dbReference type="Proteomes" id="UP000315444"/>
    </source>
</evidence>
<dbReference type="EMBL" id="VWEQ01000010">
    <property type="protein sequence ID" value="KAA4752126.1"/>
    <property type="molecule type" value="Genomic_DNA"/>
</dbReference>
<reference evidence="11 12" key="1">
    <citation type="journal article" date="2019" name="Nat. Med.">
        <title>A library of human gut bacterial isolates paired with longitudinal multiomics data enables mechanistic microbiome research.</title>
        <authorList>
            <person name="Poyet M."/>
            <person name="Groussin M."/>
            <person name="Gibbons S.M."/>
            <person name="Avila-Pacheco J."/>
            <person name="Jiang X."/>
            <person name="Kearney S.M."/>
            <person name="Perrotta A.R."/>
            <person name="Berdy B."/>
            <person name="Zhao S."/>
            <person name="Lieberman T.D."/>
            <person name="Swanson P.K."/>
            <person name="Smith M."/>
            <person name="Roesemann S."/>
            <person name="Alexander J.E."/>
            <person name="Rich S.A."/>
            <person name="Livny J."/>
            <person name="Vlamakis H."/>
            <person name="Clish C."/>
            <person name="Bullock K."/>
            <person name="Deik A."/>
            <person name="Scott J."/>
            <person name="Pierce K.A."/>
            <person name="Xavier R.J."/>
            <person name="Alm E.J."/>
        </authorList>
    </citation>
    <scope>NUCLEOTIDE SEQUENCE [LARGE SCALE GENOMIC DNA]</scope>
    <source>
        <strain evidence="4 11">BIOML-A1</strain>
        <strain evidence="1 14">BIOML-A106</strain>
        <strain evidence="2 13">BIOML-A46</strain>
        <strain evidence="3 12">BIOML-A7</strain>
    </source>
</reference>
<dbReference type="Proteomes" id="UP000429838">
    <property type="component" value="Unassembled WGS sequence"/>
</dbReference>
<dbReference type="EMBL" id="VWAQ01000019">
    <property type="protein sequence ID" value="KAA5205369.1"/>
    <property type="molecule type" value="Genomic_DNA"/>
</dbReference>
<evidence type="ECO:0000313" key="6">
    <source>
        <dbReference type="EMBL" id="TWV52185.1"/>
    </source>
</evidence>
<evidence type="ECO:0000313" key="1">
    <source>
        <dbReference type="EMBL" id="KAA4752126.1"/>
    </source>
</evidence>
<dbReference type="Proteomes" id="UP000315444">
    <property type="component" value="Unassembled WGS sequence"/>
</dbReference>
<evidence type="ECO:0000313" key="2">
    <source>
        <dbReference type="EMBL" id="KAA4997621.1"/>
    </source>
</evidence>
<dbReference type="Proteomes" id="UP000479773">
    <property type="component" value="Unassembled WGS sequence"/>
</dbReference>
<dbReference type="EMBL" id="VOHY01000002">
    <property type="protein sequence ID" value="TWV78933.1"/>
    <property type="molecule type" value="Genomic_DNA"/>
</dbReference>